<dbReference type="GO" id="GO:0030527">
    <property type="term" value="F:structural constituent of chromatin"/>
    <property type="evidence" value="ECO:0007669"/>
    <property type="project" value="InterPro"/>
</dbReference>
<gene>
    <name evidence="1" type="ORF">B1A_20369</name>
</gene>
<dbReference type="Gene3D" id="4.10.520.10">
    <property type="entry name" value="IHF-like DNA-binding proteins"/>
    <property type="match status" value="1"/>
</dbReference>
<dbReference type="PRINTS" id="PR01727">
    <property type="entry name" value="DNABINDINGHU"/>
</dbReference>
<dbReference type="InterPro" id="IPR010992">
    <property type="entry name" value="IHF-like_DNA-bd_dom_sf"/>
</dbReference>
<dbReference type="InterPro" id="IPR000119">
    <property type="entry name" value="Hist_DNA-bd"/>
</dbReference>
<organism evidence="1">
    <name type="scientific">mine drainage metagenome</name>
    <dbReference type="NCBI Taxonomy" id="410659"/>
    <lineage>
        <taxon>unclassified sequences</taxon>
        <taxon>metagenomes</taxon>
        <taxon>ecological metagenomes</taxon>
    </lineage>
</organism>
<dbReference type="CDD" id="cd13836">
    <property type="entry name" value="IHF_B"/>
    <property type="match status" value="1"/>
</dbReference>
<dbReference type="Pfam" id="PF00216">
    <property type="entry name" value="Bac_DNA_binding"/>
    <property type="match status" value="1"/>
</dbReference>
<dbReference type="SMART" id="SM00411">
    <property type="entry name" value="BHL"/>
    <property type="match status" value="1"/>
</dbReference>
<reference evidence="1" key="1">
    <citation type="submission" date="2013-08" db="EMBL/GenBank/DDBJ databases">
        <authorList>
            <person name="Mendez C."/>
            <person name="Richter M."/>
            <person name="Ferrer M."/>
            <person name="Sanchez J."/>
        </authorList>
    </citation>
    <scope>NUCLEOTIDE SEQUENCE</scope>
</reference>
<dbReference type="GO" id="GO:0005829">
    <property type="term" value="C:cytosol"/>
    <property type="evidence" value="ECO:0007669"/>
    <property type="project" value="TreeGrafter"/>
</dbReference>
<dbReference type="SUPFAM" id="SSF47729">
    <property type="entry name" value="IHF-like DNA-binding proteins"/>
    <property type="match status" value="1"/>
</dbReference>
<dbReference type="EMBL" id="AUZX01015026">
    <property type="protein sequence ID" value="EQD30433.1"/>
    <property type="molecule type" value="Genomic_DNA"/>
</dbReference>
<dbReference type="AlphaFoldDB" id="T0YBD8"/>
<proteinExistence type="predicted"/>
<protein>
    <submittedName>
        <fullName evidence="1">Histone-like bacterial DNA-binding protein</fullName>
    </submittedName>
</protein>
<comment type="caution">
    <text evidence="1">The sequence shown here is derived from an EMBL/GenBank/DDBJ whole genome shotgun (WGS) entry which is preliminary data.</text>
</comment>
<name>T0YBD8_9ZZZZ</name>
<dbReference type="PANTHER" id="PTHR33175">
    <property type="entry name" value="DNA-BINDING PROTEIN HU"/>
    <property type="match status" value="1"/>
</dbReference>
<dbReference type="GO" id="GO:0003677">
    <property type="term" value="F:DNA binding"/>
    <property type="evidence" value="ECO:0007669"/>
    <property type="project" value="UniProtKB-KW"/>
</dbReference>
<evidence type="ECO:0000313" key="1">
    <source>
        <dbReference type="EMBL" id="EQD30433.1"/>
    </source>
</evidence>
<dbReference type="PANTHER" id="PTHR33175:SF2">
    <property type="entry name" value="INTEGRATION HOST FACTOR SUBUNIT ALPHA"/>
    <property type="match status" value="1"/>
</dbReference>
<keyword evidence="1" id="KW-0238">DNA-binding</keyword>
<feature type="non-terminal residue" evidence="1">
    <location>
        <position position="1"/>
    </location>
</feature>
<accession>T0YBD8</accession>
<sequence>RIADAQNVSRAVAKQIVQAFLDEIIASVVAGHRLEFRDFGVFEVRERGPRSGQNPKTHEVVHVPKRRRLRFKVGRTIRQKLEGGLSTGAKPASKTRASS</sequence>
<reference evidence="1" key="2">
    <citation type="journal article" date="2014" name="ISME J.">
        <title>Microbial stratification in low pH oxic and suboxic macroscopic growths along an acid mine drainage.</title>
        <authorList>
            <person name="Mendez-Garcia C."/>
            <person name="Mesa V."/>
            <person name="Sprenger R.R."/>
            <person name="Richter M."/>
            <person name="Diez M.S."/>
            <person name="Solano J."/>
            <person name="Bargiela R."/>
            <person name="Golyshina O.V."/>
            <person name="Manteca A."/>
            <person name="Ramos J.L."/>
            <person name="Gallego J.R."/>
            <person name="Llorente I."/>
            <person name="Martins Dos Santos V.A."/>
            <person name="Jensen O.N."/>
            <person name="Pelaez A.I."/>
            <person name="Sanchez J."/>
            <person name="Ferrer M."/>
        </authorList>
    </citation>
    <scope>NUCLEOTIDE SEQUENCE</scope>
</reference>